<dbReference type="Proteomes" id="UP000006514">
    <property type="component" value="Unassembled WGS sequence"/>
</dbReference>
<dbReference type="InterPro" id="IPR019787">
    <property type="entry name" value="Znf_PHD-finger"/>
</dbReference>
<accession>J0CT76</accession>
<feature type="compositionally biased region" description="Basic and acidic residues" evidence="5">
    <location>
        <begin position="77"/>
        <end position="96"/>
    </location>
</feature>
<keyword evidence="1" id="KW-0479">Metal-binding</keyword>
<feature type="compositionally biased region" description="Low complexity" evidence="5">
    <location>
        <begin position="404"/>
        <end position="424"/>
    </location>
</feature>
<feature type="compositionally biased region" description="Polar residues" evidence="5">
    <location>
        <begin position="376"/>
        <end position="396"/>
    </location>
</feature>
<dbReference type="SMART" id="SM00249">
    <property type="entry name" value="PHD"/>
    <property type="match status" value="1"/>
</dbReference>
<dbReference type="PROSITE" id="PS01359">
    <property type="entry name" value="ZF_PHD_1"/>
    <property type="match status" value="1"/>
</dbReference>
<dbReference type="InterPro" id="IPR019786">
    <property type="entry name" value="Zinc_finger_PHD-type_CS"/>
</dbReference>
<dbReference type="GO" id="GO:0008270">
    <property type="term" value="F:zinc ion binding"/>
    <property type="evidence" value="ECO:0007669"/>
    <property type="project" value="UniProtKB-KW"/>
</dbReference>
<dbReference type="Gene3D" id="3.30.40.10">
    <property type="entry name" value="Zinc/RING finger domain, C3HC4 (zinc finger)"/>
    <property type="match status" value="1"/>
</dbReference>
<feature type="domain" description="PHD-type" evidence="6">
    <location>
        <begin position="259"/>
        <end position="327"/>
    </location>
</feature>
<feature type="compositionally biased region" description="Basic and acidic residues" evidence="5">
    <location>
        <begin position="504"/>
        <end position="532"/>
    </location>
</feature>
<protein>
    <recommendedName>
        <fullName evidence="6">PHD-type domain-containing protein</fullName>
    </recommendedName>
</protein>
<feature type="region of interest" description="Disordered" evidence="5">
    <location>
        <begin position="345"/>
        <end position="798"/>
    </location>
</feature>
<organism evidence="7 8">
    <name type="scientific">Auricularia subglabra (strain TFB-10046 / SS5)</name>
    <name type="common">White-rot fungus</name>
    <name type="synonym">Auricularia delicata (strain TFB10046)</name>
    <dbReference type="NCBI Taxonomy" id="717982"/>
    <lineage>
        <taxon>Eukaryota</taxon>
        <taxon>Fungi</taxon>
        <taxon>Dikarya</taxon>
        <taxon>Basidiomycota</taxon>
        <taxon>Agaricomycotina</taxon>
        <taxon>Agaricomycetes</taxon>
        <taxon>Auriculariales</taxon>
        <taxon>Auriculariaceae</taxon>
        <taxon>Auricularia</taxon>
    </lineage>
</organism>
<dbReference type="AlphaFoldDB" id="J0CT76"/>
<sequence length="798" mass="84595">MTPPSPASQLPHNIRNIVRLIVLRKSSGSATDLRRGFECIKGRAESYQFDIGTPPSLLSLLPPACAVIAPAAASAAADRDPSPRRHYCDGDLDRSRSTTSNPPCPSPRSLDVSCAARRSLSENTGAPSTSLATARALARRSTTDGPFLFCHSSMQQGKRSFAGPKMIRRCRRRCYASAPSDSPYTRAASHCSCTTQATSSAPPYVFSSGGPQSEAGAANVALESYTRRFSMKSDWQSGAGRTERLWRMADATAATGPDYVRCAACGDSSTGPRAFLLDCCACDKSYHHSCATPALSEAALLARISATHTKKTTGTIHDWRCHNCVARQQLAQLERRRQQDEIIVISSDEDEQPARGKTPPPPPAPVWKKSVLDLSPSKSTAPPPRQSNHGASSSRAAPSHVSERSAVSSSSSSSRPTVVPVATSRVPTLPARKPAASRPKLAIAKPQLPASSAQHSSAPSTSSNKTVQAPLSPPPSRTPSQTLPDIDFSQLERKRSRSASGGNGKERPAKRAKHDQRQGSDSEATQHAERNAGSHTFHNREPSPGPRQHSPMAVDRQQGSDSSVKVTEHIQGPKKRRPVVRREPSPGPRQPSPMNVDDHAGLAAGHEPSPAADDAFGMPPEMMKFLGGDDSNAPPPPPPSDSEEDEPIVKDEPSTQAARDVVREASAPKPVPRQERNATTKRVPAGVDVVDLTLDSDDEPAPAPPKPAPAASPSRLHLANPTPPASKSAPPPPKPGASGAAPVHAQPSSGLPARPPPATKIIPAKRQLSPAPGREHVKQKRVPTYPAPVALRPDPGAR</sequence>
<proteinExistence type="predicted"/>
<keyword evidence="2 4" id="KW-0863">Zinc-finger</keyword>
<dbReference type="InterPro" id="IPR011011">
    <property type="entry name" value="Znf_FYVE_PHD"/>
</dbReference>
<name>J0CT76_AURST</name>
<evidence type="ECO:0000256" key="5">
    <source>
        <dbReference type="SAM" id="MobiDB-lite"/>
    </source>
</evidence>
<evidence type="ECO:0000313" key="7">
    <source>
        <dbReference type="EMBL" id="EJD33486.1"/>
    </source>
</evidence>
<dbReference type="InterPro" id="IPR001965">
    <property type="entry name" value="Znf_PHD"/>
</dbReference>
<feature type="non-terminal residue" evidence="7">
    <location>
        <position position="798"/>
    </location>
</feature>
<evidence type="ECO:0000256" key="3">
    <source>
        <dbReference type="ARBA" id="ARBA00022833"/>
    </source>
</evidence>
<feature type="compositionally biased region" description="Low complexity" evidence="5">
    <location>
        <begin position="450"/>
        <end position="463"/>
    </location>
</feature>
<dbReference type="InterPro" id="IPR013083">
    <property type="entry name" value="Znf_RING/FYVE/PHD"/>
</dbReference>
<feature type="compositionally biased region" description="Pro residues" evidence="5">
    <location>
        <begin position="721"/>
        <end position="735"/>
    </location>
</feature>
<dbReference type="OMA" id="RTIPREY"/>
<keyword evidence="8" id="KW-1185">Reference proteome</keyword>
<dbReference type="EMBL" id="JH688207">
    <property type="protein sequence ID" value="EJD33486.1"/>
    <property type="molecule type" value="Genomic_DNA"/>
</dbReference>
<evidence type="ECO:0000256" key="4">
    <source>
        <dbReference type="PROSITE-ProRule" id="PRU00146"/>
    </source>
</evidence>
<dbReference type="KEGG" id="adl:AURDEDRAFT_189070"/>
<dbReference type="eggNOG" id="ENOG502SWN7">
    <property type="taxonomic scope" value="Eukaryota"/>
</dbReference>
<gene>
    <name evidence="7" type="ORF">AURDEDRAFT_189070</name>
</gene>
<dbReference type="PROSITE" id="PS50016">
    <property type="entry name" value="ZF_PHD_2"/>
    <property type="match status" value="1"/>
</dbReference>
<evidence type="ECO:0000256" key="1">
    <source>
        <dbReference type="ARBA" id="ARBA00022723"/>
    </source>
</evidence>
<evidence type="ECO:0000259" key="6">
    <source>
        <dbReference type="PROSITE" id="PS50016"/>
    </source>
</evidence>
<feature type="compositionally biased region" description="Pro residues" evidence="5">
    <location>
        <begin position="701"/>
        <end position="710"/>
    </location>
</feature>
<dbReference type="SUPFAM" id="SSF57903">
    <property type="entry name" value="FYVE/PHD zinc finger"/>
    <property type="match status" value="1"/>
</dbReference>
<feature type="region of interest" description="Disordered" evidence="5">
    <location>
        <begin position="73"/>
        <end position="111"/>
    </location>
</feature>
<dbReference type="InParanoid" id="J0CT76"/>
<reference evidence="8" key="1">
    <citation type="journal article" date="2012" name="Science">
        <title>The Paleozoic origin of enzymatic lignin decomposition reconstructed from 31 fungal genomes.</title>
        <authorList>
            <person name="Floudas D."/>
            <person name="Binder M."/>
            <person name="Riley R."/>
            <person name="Barry K."/>
            <person name="Blanchette R.A."/>
            <person name="Henrissat B."/>
            <person name="Martinez A.T."/>
            <person name="Otillar R."/>
            <person name="Spatafora J.W."/>
            <person name="Yadav J.S."/>
            <person name="Aerts A."/>
            <person name="Benoit I."/>
            <person name="Boyd A."/>
            <person name="Carlson A."/>
            <person name="Copeland A."/>
            <person name="Coutinho P.M."/>
            <person name="de Vries R.P."/>
            <person name="Ferreira P."/>
            <person name="Findley K."/>
            <person name="Foster B."/>
            <person name="Gaskell J."/>
            <person name="Glotzer D."/>
            <person name="Gorecki P."/>
            <person name="Heitman J."/>
            <person name="Hesse C."/>
            <person name="Hori C."/>
            <person name="Igarashi K."/>
            <person name="Jurgens J.A."/>
            <person name="Kallen N."/>
            <person name="Kersten P."/>
            <person name="Kohler A."/>
            <person name="Kuees U."/>
            <person name="Kumar T.K.A."/>
            <person name="Kuo A."/>
            <person name="LaButti K."/>
            <person name="Larrondo L.F."/>
            <person name="Lindquist E."/>
            <person name="Ling A."/>
            <person name="Lombard V."/>
            <person name="Lucas S."/>
            <person name="Lundell T."/>
            <person name="Martin R."/>
            <person name="McLaughlin D.J."/>
            <person name="Morgenstern I."/>
            <person name="Morin E."/>
            <person name="Murat C."/>
            <person name="Nagy L.G."/>
            <person name="Nolan M."/>
            <person name="Ohm R.A."/>
            <person name="Patyshakuliyeva A."/>
            <person name="Rokas A."/>
            <person name="Ruiz-Duenas F.J."/>
            <person name="Sabat G."/>
            <person name="Salamov A."/>
            <person name="Samejima M."/>
            <person name="Schmutz J."/>
            <person name="Slot J.C."/>
            <person name="St John F."/>
            <person name="Stenlid J."/>
            <person name="Sun H."/>
            <person name="Sun S."/>
            <person name="Syed K."/>
            <person name="Tsang A."/>
            <person name="Wiebenga A."/>
            <person name="Young D."/>
            <person name="Pisabarro A."/>
            <person name="Eastwood D.C."/>
            <person name="Martin F."/>
            <person name="Cullen D."/>
            <person name="Grigoriev I.V."/>
            <person name="Hibbett D.S."/>
        </authorList>
    </citation>
    <scope>NUCLEOTIDE SEQUENCE [LARGE SCALE GENOMIC DNA]</scope>
    <source>
        <strain evidence="8">TFB10046</strain>
    </source>
</reference>
<evidence type="ECO:0000256" key="2">
    <source>
        <dbReference type="ARBA" id="ARBA00022771"/>
    </source>
</evidence>
<keyword evidence="3" id="KW-0862">Zinc</keyword>
<evidence type="ECO:0000313" key="8">
    <source>
        <dbReference type="Proteomes" id="UP000006514"/>
    </source>
</evidence>